<dbReference type="GO" id="GO:0043565">
    <property type="term" value="F:sequence-specific DNA binding"/>
    <property type="evidence" value="ECO:0007669"/>
    <property type="project" value="TreeGrafter"/>
</dbReference>
<dbReference type="FunFam" id="1.10.10.10:FF:000001">
    <property type="entry name" value="LysR family transcriptional regulator"/>
    <property type="match status" value="1"/>
</dbReference>
<dbReference type="Pfam" id="PF00126">
    <property type="entry name" value="HTH_1"/>
    <property type="match status" value="1"/>
</dbReference>
<dbReference type="EMBL" id="LPZR01000164">
    <property type="protein sequence ID" value="KYO51934.1"/>
    <property type="molecule type" value="Genomic_DNA"/>
</dbReference>
<sequence length="319" mass="34808">MQDLNDLMIFARIVEHGGVAAAARALSLPKSTVSRRLAALEDRLGVRLIQRNTRAWTVTEVGRAYHRHCQAVIAAAEAAQEVIDHSRAEPRGLIRMSCPLPLLFTAIAPILSRFMADYPEVRVEVEATQRRVDVIEEGFDLALRVRPLPLEDTDLVVRILGQSASVVVASPQLLHGRPPVTRPEEIATLPTIAQTLPGMRSHAGNDASPPHHWVLTGPGGEIVRVAHHPRLAVDDLPTLHHMALAGIGVTILPDYLVAPHLEAGRLVALLPDWHPPSGAVHAAFPSRRGLVPAVRRLIDRLADEFDGEAGYSRGDRRCP</sequence>
<evidence type="ECO:0000256" key="4">
    <source>
        <dbReference type="ARBA" id="ARBA00023163"/>
    </source>
</evidence>
<evidence type="ECO:0000313" key="6">
    <source>
        <dbReference type="EMBL" id="KYO51934.1"/>
    </source>
</evidence>
<gene>
    <name evidence="6" type="ORF">AUP44_06915</name>
</gene>
<dbReference type="Pfam" id="PF03466">
    <property type="entry name" value="LysR_substrate"/>
    <property type="match status" value="1"/>
</dbReference>
<keyword evidence="2" id="KW-0805">Transcription regulation</keyword>
<feature type="domain" description="HTH lysR-type" evidence="5">
    <location>
        <begin position="1"/>
        <end position="59"/>
    </location>
</feature>
<evidence type="ECO:0000256" key="2">
    <source>
        <dbReference type="ARBA" id="ARBA00023015"/>
    </source>
</evidence>
<dbReference type="SUPFAM" id="SSF53850">
    <property type="entry name" value="Periplasmic binding protein-like II"/>
    <property type="match status" value="1"/>
</dbReference>
<accession>A0A162KRF7</accession>
<dbReference type="SUPFAM" id="SSF46785">
    <property type="entry name" value="Winged helix' DNA-binding domain"/>
    <property type="match status" value="1"/>
</dbReference>
<dbReference type="InterPro" id="IPR000847">
    <property type="entry name" value="LysR_HTH_N"/>
</dbReference>
<dbReference type="AlphaFoldDB" id="A0A162KRF7"/>
<evidence type="ECO:0000256" key="3">
    <source>
        <dbReference type="ARBA" id="ARBA00023125"/>
    </source>
</evidence>
<dbReference type="GO" id="GO:0003700">
    <property type="term" value="F:DNA-binding transcription factor activity"/>
    <property type="evidence" value="ECO:0007669"/>
    <property type="project" value="InterPro"/>
</dbReference>
<reference evidence="6 7" key="1">
    <citation type="submission" date="2015-12" db="EMBL/GenBank/DDBJ databases">
        <title>Genome sequence of Tistrella mobilis MCCC 1A02139.</title>
        <authorList>
            <person name="Lu L."/>
            <person name="Lai Q."/>
            <person name="Shao Z."/>
            <person name="Qian P."/>
        </authorList>
    </citation>
    <scope>NUCLEOTIDE SEQUENCE [LARGE SCALE GENOMIC DNA]</scope>
    <source>
        <strain evidence="6 7">MCCC 1A02139</strain>
    </source>
</reference>
<proteinExistence type="inferred from homology"/>
<evidence type="ECO:0000313" key="7">
    <source>
        <dbReference type="Proteomes" id="UP000075787"/>
    </source>
</evidence>
<dbReference type="InterPro" id="IPR036390">
    <property type="entry name" value="WH_DNA-bd_sf"/>
</dbReference>
<dbReference type="Gene3D" id="3.40.190.290">
    <property type="match status" value="1"/>
</dbReference>
<dbReference type="PANTHER" id="PTHR30537">
    <property type="entry name" value="HTH-TYPE TRANSCRIPTIONAL REGULATOR"/>
    <property type="match status" value="1"/>
</dbReference>
<keyword evidence="3" id="KW-0238">DNA-binding</keyword>
<dbReference type="Proteomes" id="UP000075787">
    <property type="component" value="Unassembled WGS sequence"/>
</dbReference>
<dbReference type="InterPro" id="IPR058163">
    <property type="entry name" value="LysR-type_TF_proteobact-type"/>
</dbReference>
<dbReference type="GO" id="GO:0006351">
    <property type="term" value="P:DNA-templated transcription"/>
    <property type="evidence" value="ECO:0007669"/>
    <property type="project" value="TreeGrafter"/>
</dbReference>
<comment type="caution">
    <text evidence="6">The sequence shown here is derived from an EMBL/GenBank/DDBJ whole genome shotgun (WGS) entry which is preliminary data.</text>
</comment>
<dbReference type="OrthoDB" id="9812435at2"/>
<evidence type="ECO:0000256" key="1">
    <source>
        <dbReference type="ARBA" id="ARBA00009437"/>
    </source>
</evidence>
<dbReference type="PROSITE" id="PS50931">
    <property type="entry name" value="HTH_LYSR"/>
    <property type="match status" value="1"/>
</dbReference>
<dbReference type="Gene3D" id="1.10.10.10">
    <property type="entry name" value="Winged helix-like DNA-binding domain superfamily/Winged helix DNA-binding domain"/>
    <property type="match status" value="1"/>
</dbReference>
<dbReference type="CDD" id="cd08473">
    <property type="entry name" value="PBP2_CrgA_like_4"/>
    <property type="match status" value="1"/>
</dbReference>
<dbReference type="GeneID" id="97241764"/>
<name>A0A162KRF7_9PROT</name>
<protein>
    <submittedName>
        <fullName evidence="6">LysR family transcriptional regulator</fullName>
    </submittedName>
</protein>
<evidence type="ECO:0000259" key="5">
    <source>
        <dbReference type="PROSITE" id="PS50931"/>
    </source>
</evidence>
<dbReference type="RefSeq" id="WP_062765099.1">
    <property type="nucleotide sequence ID" value="NZ_CP121045.1"/>
</dbReference>
<organism evidence="6 7">
    <name type="scientific">Tistrella mobilis</name>
    <dbReference type="NCBI Taxonomy" id="171437"/>
    <lineage>
        <taxon>Bacteria</taxon>
        <taxon>Pseudomonadati</taxon>
        <taxon>Pseudomonadota</taxon>
        <taxon>Alphaproteobacteria</taxon>
        <taxon>Geminicoccales</taxon>
        <taxon>Geminicoccaceae</taxon>
        <taxon>Tistrella</taxon>
    </lineage>
</organism>
<keyword evidence="4" id="KW-0804">Transcription</keyword>
<dbReference type="PANTHER" id="PTHR30537:SF31">
    <property type="entry name" value="TRANSCRIPTIONAL REGULATOR, LYSR FAMILY"/>
    <property type="match status" value="1"/>
</dbReference>
<dbReference type="InterPro" id="IPR005119">
    <property type="entry name" value="LysR_subst-bd"/>
</dbReference>
<dbReference type="InterPro" id="IPR036388">
    <property type="entry name" value="WH-like_DNA-bd_sf"/>
</dbReference>
<comment type="similarity">
    <text evidence="1">Belongs to the LysR transcriptional regulatory family.</text>
</comment>